<sequence>MSLLRQLVDALSHNVSLLEAEYAQDGKNLQPHLWEAKQFALLDDVETPTSSLESFELQQKIIADMEAIKAVITPTCNKLLELSLCYEKSLMLNLACDLAISDAIEEFGGTAHLKELANHVGINEHKLGEYVYQETSPNVFKNTRHSISLLKKSKAPAFLTFTTDEAMVGSTSIYQNLKSPDTKDSFEASTAPFAQAMHLDGESFFQWVMRPENLKSAIRLGEGVEPWLNASFRITRSALLYDYPWHEMEGITVVDVGCGPADSAFDIMRQYPKLAHEWIMQDLPPAIGNLKKARTCRSGVVLLLIAKLQSIPVDMQEKVESGAIAFVEQDYFKPNISRGNLWYLRGVIREYDDPTAVQVLAQVAKAMRETPGSKMVINEILTSSPVIVPSSGPSSSIPSVNIPPRQSLISGLANLMTWNTYILMGGKERSYNEVQYLLHMAGLKISRFFPFRTFTMNIECVPV</sequence>
<proteinExistence type="predicted"/>
<dbReference type="Proteomes" id="UP001172386">
    <property type="component" value="Unassembled WGS sequence"/>
</dbReference>
<evidence type="ECO:0000313" key="1">
    <source>
        <dbReference type="EMBL" id="KAJ9655438.1"/>
    </source>
</evidence>
<reference evidence="1" key="1">
    <citation type="submission" date="2022-10" db="EMBL/GenBank/DDBJ databases">
        <title>Culturing micro-colonial fungi from biological soil crusts in the Mojave desert and describing Neophaeococcomyces mojavensis, and introducing the new genera and species Taxawa tesnikishii.</title>
        <authorList>
            <person name="Kurbessoian T."/>
            <person name="Stajich J.E."/>
        </authorList>
    </citation>
    <scope>NUCLEOTIDE SEQUENCE</scope>
    <source>
        <strain evidence="1">JES_112</strain>
    </source>
</reference>
<dbReference type="EMBL" id="JAPDRQ010000096">
    <property type="protein sequence ID" value="KAJ9655438.1"/>
    <property type="molecule type" value="Genomic_DNA"/>
</dbReference>
<evidence type="ECO:0000313" key="2">
    <source>
        <dbReference type="Proteomes" id="UP001172386"/>
    </source>
</evidence>
<organism evidence="1 2">
    <name type="scientific">Neophaeococcomyces mojaviensis</name>
    <dbReference type="NCBI Taxonomy" id="3383035"/>
    <lineage>
        <taxon>Eukaryota</taxon>
        <taxon>Fungi</taxon>
        <taxon>Dikarya</taxon>
        <taxon>Ascomycota</taxon>
        <taxon>Pezizomycotina</taxon>
        <taxon>Eurotiomycetes</taxon>
        <taxon>Chaetothyriomycetidae</taxon>
        <taxon>Chaetothyriales</taxon>
        <taxon>Chaetothyriales incertae sedis</taxon>
        <taxon>Neophaeococcomyces</taxon>
    </lineage>
</organism>
<keyword evidence="2" id="KW-1185">Reference proteome</keyword>
<gene>
    <name evidence="1" type="ORF">H2198_005694</name>
</gene>
<comment type="caution">
    <text evidence="1">The sequence shown here is derived from an EMBL/GenBank/DDBJ whole genome shotgun (WGS) entry which is preliminary data.</text>
</comment>
<accession>A0ACC3A514</accession>
<name>A0ACC3A514_9EURO</name>
<protein>
    <submittedName>
        <fullName evidence="1">Uncharacterized protein</fullName>
    </submittedName>
</protein>